<dbReference type="HOGENOM" id="CLU_1709781_0_0_4"/>
<protein>
    <submittedName>
        <fullName evidence="1">Uncharacterized protein</fullName>
    </submittedName>
</protein>
<dbReference type="Proteomes" id="UP000002287">
    <property type="component" value="Plasmid pBVIE01"/>
</dbReference>
<gene>
    <name evidence="1" type="ordered locus">Bcep1808_6892</name>
</gene>
<name>A4JU26_BURVG</name>
<accession>A4JU26</accession>
<reference evidence="1 2" key="1">
    <citation type="submission" date="2007-03" db="EMBL/GenBank/DDBJ databases">
        <title>Complete sequence of plasmid pBVIE01 of Burkholderia vietnamiensis G4.</title>
        <authorList>
            <consortium name="US DOE Joint Genome Institute"/>
            <person name="Copeland A."/>
            <person name="Lucas S."/>
            <person name="Lapidus A."/>
            <person name="Barry K."/>
            <person name="Detter J.C."/>
            <person name="Glavina del Rio T."/>
            <person name="Hammon N."/>
            <person name="Israni S."/>
            <person name="Dalin E."/>
            <person name="Tice H."/>
            <person name="Pitluck S."/>
            <person name="Chain P."/>
            <person name="Malfatti S."/>
            <person name="Shin M."/>
            <person name="Vergez L."/>
            <person name="Schmutz J."/>
            <person name="Larimer F."/>
            <person name="Land M."/>
            <person name="Hauser L."/>
            <person name="Kyrpides N."/>
            <person name="Tiedje J."/>
            <person name="Richardson P."/>
        </authorList>
    </citation>
    <scope>NUCLEOTIDE SEQUENCE [LARGE SCALE GENOMIC DNA]</scope>
    <source>
        <strain evidence="2">G4 / LMG 22486</strain>
        <plasmid evidence="1 2">pBVIE01</plasmid>
    </source>
</reference>
<sequence length="186" mass="20924">MRRLESKNGKRMLREIPMFLCYLIDPLERSVTKVSNGFDRAATLLEAESLDMTNIWTRLDEGDESTIDMVTVDENELESPLADTGFAFTLRLGQEIFRRHFAGKGVLVVCGNLDADVAAQVATTGALDYAVEFRQTDTVQEAEAKILRHTVSHWSKHPNFVGARLPSRRAATKEISNPNKIRKTSR</sequence>
<evidence type="ECO:0000313" key="2">
    <source>
        <dbReference type="Proteomes" id="UP000002287"/>
    </source>
</evidence>
<dbReference type="EMBL" id="CP000617">
    <property type="protein sequence ID" value="ABO59779.1"/>
    <property type="molecule type" value="Genomic_DNA"/>
</dbReference>
<proteinExistence type="predicted"/>
<evidence type="ECO:0000313" key="1">
    <source>
        <dbReference type="EMBL" id="ABO59779.1"/>
    </source>
</evidence>
<organism evidence="1 2">
    <name type="scientific">Burkholderia vietnamiensis (strain G4 / LMG 22486)</name>
    <name type="common">Burkholderia cepacia (strain R1808)</name>
    <dbReference type="NCBI Taxonomy" id="269482"/>
    <lineage>
        <taxon>Bacteria</taxon>
        <taxon>Pseudomonadati</taxon>
        <taxon>Pseudomonadota</taxon>
        <taxon>Betaproteobacteria</taxon>
        <taxon>Burkholderiales</taxon>
        <taxon>Burkholderiaceae</taxon>
        <taxon>Burkholderia</taxon>
        <taxon>Burkholderia cepacia complex</taxon>
    </lineage>
</organism>
<dbReference type="KEGG" id="bvi:Bcep1808_6892"/>
<geneLocation type="plasmid" evidence="1 2">
    <name>pBVIE01</name>
</geneLocation>
<keyword evidence="1" id="KW-0614">Plasmid</keyword>
<dbReference type="AlphaFoldDB" id="A4JU26"/>